<keyword evidence="6" id="KW-1185">Reference proteome</keyword>
<accession>B8FKD6</accession>
<dbReference type="GO" id="GO:0005829">
    <property type="term" value="C:cytosol"/>
    <property type="evidence" value="ECO:0007669"/>
    <property type="project" value="TreeGrafter"/>
</dbReference>
<evidence type="ECO:0000256" key="2">
    <source>
        <dbReference type="ARBA" id="ARBA00021980"/>
    </source>
</evidence>
<feature type="domain" description="Nucleoside phosphorylase" evidence="4">
    <location>
        <begin position="28"/>
        <end position="249"/>
    </location>
</feature>
<dbReference type="SUPFAM" id="SSF53167">
    <property type="entry name" value="Purine and uridine phosphorylases"/>
    <property type="match status" value="1"/>
</dbReference>
<dbReference type="EMBL" id="CP001322">
    <property type="protein sequence ID" value="ACL01751.1"/>
    <property type="molecule type" value="Genomic_DNA"/>
</dbReference>
<name>B8FKD6_DESAL</name>
<dbReference type="GO" id="GO:0009116">
    <property type="term" value="P:nucleoside metabolic process"/>
    <property type="evidence" value="ECO:0007669"/>
    <property type="project" value="InterPro"/>
</dbReference>
<evidence type="ECO:0000313" key="5">
    <source>
        <dbReference type="EMBL" id="ACL01751.1"/>
    </source>
</evidence>
<dbReference type="Gene3D" id="3.40.50.1580">
    <property type="entry name" value="Nucleoside phosphorylase domain"/>
    <property type="match status" value="1"/>
</dbReference>
<evidence type="ECO:0000256" key="1">
    <source>
        <dbReference type="ARBA" id="ARBA00011888"/>
    </source>
</evidence>
<comment type="catalytic activity">
    <reaction evidence="3">
        <text>uridine + phosphate = alpha-D-ribose 1-phosphate + uracil</text>
        <dbReference type="Rhea" id="RHEA:24388"/>
        <dbReference type="ChEBI" id="CHEBI:16704"/>
        <dbReference type="ChEBI" id="CHEBI:17568"/>
        <dbReference type="ChEBI" id="CHEBI:43474"/>
        <dbReference type="ChEBI" id="CHEBI:57720"/>
        <dbReference type="EC" id="2.4.2.3"/>
    </reaction>
</comment>
<dbReference type="GO" id="GO:0004850">
    <property type="term" value="F:uridine phosphorylase activity"/>
    <property type="evidence" value="ECO:0007669"/>
    <property type="project" value="UniProtKB-EC"/>
</dbReference>
<dbReference type="eggNOG" id="COG2820">
    <property type="taxonomic scope" value="Bacteria"/>
</dbReference>
<dbReference type="CDD" id="cd09007">
    <property type="entry name" value="NP-I_spr0068"/>
    <property type="match status" value="1"/>
</dbReference>
<evidence type="ECO:0000259" key="4">
    <source>
        <dbReference type="Pfam" id="PF01048"/>
    </source>
</evidence>
<dbReference type="InterPro" id="IPR035994">
    <property type="entry name" value="Nucleoside_phosphorylase_sf"/>
</dbReference>
<dbReference type="Pfam" id="PF01048">
    <property type="entry name" value="PNP_UDP_1"/>
    <property type="match status" value="1"/>
</dbReference>
<dbReference type="PANTHER" id="PTHR43691">
    <property type="entry name" value="URIDINE PHOSPHORYLASE"/>
    <property type="match status" value="1"/>
</dbReference>
<dbReference type="HOGENOM" id="CLU_068457_1_0_7"/>
<dbReference type="AlphaFoldDB" id="B8FKD6"/>
<dbReference type="EC" id="2.4.2.3" evidence="1"/>
<dbReference type="KEGG" id="dal:Dalk_0041"/>
<proteinExistence type="predicted"/>
<dbReference type="PANTHER" id="PTHR43691:SF11">
    <property type="entry name" value="FI09636P-RELATED"/>
    <property type="match status" value="1"/>
</dbReference>
<sequence>MTIMDEKTSRDALINPRAIKGVPNLDSIALMCAVRPDVDDLVKCLGLKRSHQLPMNKIYFNKDGKGGSVAGPMMGAPYAAYVLEQLIASGAKKILFVGWCGAVSPDLEIGDVIVPSSAFVDEGTSVHYSHREIGTIVRSFPNEDLVDWLSDALEREEIEHARKAVWTTDGIYRETPEQIEYFSWQGAAAVEMELSALQSVANFREVALCGVLIVSDELHSGKWKPGFSDPKFQETRKKVIEALCRICRAA</sequence>
<protein>
    <recommendedName>
        <fullName evidence="2">Uridine phosphorylase</fullName>
        <ecNumber evidence="1">2.4.2.3</ecNumber>
    </recommendedName>
</protein>
<evidence type="ECO:0000256" key="3">
    <source>
        <dbReference type="ARBA" id="ARBA00048447"/>
    </source>
</evidence>
<evidence type="ECO:0000313" key="6">
    <source>
        <dbReference type="Proteomes" id="UP000000739"/>
    </source>
</evidence>
<dbReference type="InterPro" id="IPR000845">
    <property type="entry name" value="Nucleoside_phosphorylase_d"/>
</dbReference>
<gene>
    <name evidence="5" type="ordered locus">Dalk_0041</name>
</gene>
<reference evidence="5 6" key="1">
    <citation type="journal article" date="2012" name="Environ. Microbiol.">
        <title>The genome sequence of Desulfatibacillum alkenivorans AK-01: a blueprint for anaerobic alkane oxidation.</title>
        <authorList>
            <person name="Callaghan A.V."/>
            <person name="Morris B.E."/>
            <person name="Pereira I.A."/>
            <person name="McInerney M.J."/>
            <person name="Austin R.N."/>
            <person name="Groves J.T."/>
            <person name="Kukor J.J."/>
            <person name="Suflita J.M."/>
            <person name="Young L.Y."/>
            <person name="Zylstra G.J."/>
            <person name="Wawrik B."/>
        </authorList>
    </citation>
    <scope>NUCLEOTIDE SEQUENCE [LARGE SCALE GENOMIC DNA]</scope>
    <source>
        <strain evidence="5 6">AK-01</strain>
    </source>
</reference>
<organism evidence="5 6">
    <name type="scientific">Desulfatibacillum aliphaticivorans</name>
    <dbReference type="NCBI Taxonomy" id="218208"/>
    <lineage>
        <taxon>Bacteria</taxon>
        <taxon>Pseudomonadati</taxon>
        <taxon>Thermodesulfobacteriota</taxon>
        <taxon>Desulfobacteria</taxon>
        <taxon>Desulfobacterales</taxon>
        <taxon>Desulfatibacillaceae</taxon>
        <taxon>Desulfatibacillum</taxon>
    </lineage>
</organism>
<dbReference type="Proteomes" id="UP000000739">
    <property type="component" value="Chromosome"/>
</dbReference>